<feature type="compositionally biased region" description="Polar residues" evidence="1">
    <location>
        <begin position="166"/>
        <end position="175"/>
    </location>
</feature>
<feature type="compositionally biased region" description="Low complexity" evidence="1">
    <location>
        <begin position="176"/>
        <end position="189"/>
    </location>
</feature>
<sequence length="355" mass="37157">MGNTKKSEHAIRTTVCHDNGANEVTEKAKGGGTVRAQAQSQPAASSAADGRTVRKRVLTALAAASNAQKTPSRPRYCRTCKKPMAGHPKQCGKGPSNAQRLQLLEDAAEEREQQSMAEEAAFLGLSEDDLMDTDAQPLGIPNADVAEPQPKAPATPRPAPPPPLNSAEQGHSVQLTPRTPAAPPASSTSPAPPPLVQVTASPPLRAEPTGPSKTALTVPPAGTADVSMSVDGADTAPPAGGSGPPHQDGRSKSTAKTDKQRKASVDSDNEQDVGTEALDGGLKSTPAGDVPLPMKRSPKSKDPYPPRTASKKATEMFQSVARQADFMSTRVPGWAFCMFVPMERKGEMRSWSSPQ</sequence>
<name>J0L8J0_AURST</name>
<dbReference type="KEGG" id="adl:AURDEDRAFT_132045"/>
<dbReference type="Proteomes" id="UP000006514">
    <property type="component" value="Unassembled WGS sequence"/>
</dbReference>
<feature type="compositionally biased region" description="Low complexity" evidence="1">
    <location>
        <begin position="36"/>
        <end position="48"/>
    </location>
</feature>
<feature type="non-terminal residue" evidence="2">
    <location>
        <position position="355"/>
    </location>
</feature>
<dbReference type="AlphaFoldDB" id="J0L8J0"/>
<dbReference type="EMBL" id="JH688755">
    <property type="protein sequence ID" value="EJD32666.1"/>
    <property type="molecule type" value="Genomic_DNA"/>
</dbReference>
<evidence type="ECO:0000313" key="3">
    <source>
        <dbReference type="Proteomes" id="UP000006514"/>
    </source>
</evidence>
<feature type="compositionally biased region" description="Pro residues" evidence="1">
    <location>
        <begin position="150"/>
        <end position="164"/>
    </location>
</feature>
<accession>J0L8J0</accession>
<reference evidence="3" key="1">
    <citation type="journal article" date="2012" name="Science">
        <title>The Paleozoic origin of enzymatic lignin decomposition reconstructed from 31 fungal genomes.</title>
        <authorList>
            <person name="Floudas D."/>
            <person name="Binder M."/>
            <person name="Riley R."/>
            <person name="Barry K."/>
            <person name="Blanchette R.A."/>
            <person name="Henrissat B."/>
            <person name="Martinez A.T."/>
            <person name="Otillar R."/>
            <person name="Spatafora J.W."/>
            <person name="Yadav J.S."/>
            <person name="Aerts A."/>
            <person name="Benoit I."/>
            <person name="Boyd A."/>
            <person name="Carlson A."/>
            <person name="Copeland A."/>
            <person name="Coutinho P.M."/>
            <person name="de Vries R.P."/>
            <person name="Ferreira P."/>
            <person name="Findley K."/>
            <person name="Foster B."/>
            <person name="Gaskell J."/>
            <person name="Glotzer D."/>
            <person name="Gorecki P."/>
            <person name="Heitman J."/>
            <person name="Hesse C."/>
            <person name="Hori C."/>
            <person name="Igarashi K."/>
            <person name="Jurgens J.A."/>
            <person name="Kallen N."/>
            <person name="Kersten P."/>
            <person name="Kohler A."/>
            <person name="Kuees U."/>
            <person name="Kumar T.K.A."/>
            <person name="Kuo A."/>
            <person name="LaButti K."/>
            <person name="Larrondo L.F."/>
            <person name="Lindquist E."/>
            <person name="Ling A."/>
            <person name="Lombard V."/>
            <person name="Lucas S."/>
            <person name="Lundell T."/>
            <person name="Martin R."/>
            <person name="McLaughlin D.J."/>
            <person name="Morgenstern I."/>
            <person name="Morin E."/>
            <person name="Murat C."/>
            <person name="Nagy L.G."/>
            <person name="Nolan M."/>
            <person name="Ohm R.A."/>
            <person name="Patyshakuliyeva A."/>
            <person name="Rokas A."/>
            <person name="Ruiz-Duenas F.J."/>
            <person name="Sabat G."/>
            <person name="Salamov A."/>
            <person name="Samejima M."/>
            <person name="Schmutz J."/>
            <person name="Slot J.C."/>
            <person name="St John F."/>
            <person name="Stenlid J."/>
            <person name="Sun H."/>
            <person name="Sun S."/>
            <person name="Syed K."/>
            <person name="Tsang A."/>
            <person name="Wiebenga A."/>
            <person name="Young D."/>
            <person name="Pisabarro A."/>
            <person name="Eastwood D.C."/>
            <person name="Martin F."/>
            <person name="Cullen D."/>
            <person name="Grigoriev I.V."/>
            <person name="Hibbett D.S."/>
        </authorList>
    </citation>
    <scope>NUCLEOTIDE SEQUENCE [LARGE SCALE GENOMIC DNA]</scope>
    <source>
        <strain evidence="3">TFB10046</strain>
    </source>
</reference>
<feature type="region of interest" description="Disordered" evidence="1">
    <location>
        <begin position="64"/>
        <end position="312"/>
    </location>
</feature>
<feature type="compositionally biased region" description="Basic and acidic residues" evidence="1">
    <location>
        <begin position="247"/>
        <end position="265"/>
    </location>
</feature>
<proteinExistence type="predicted"/>
<gene>
    <name evidence="2" type="ORF">AURDEDRAFT_132045</name>
</gene>
<evidence type="ECO:0000313" key="2">
    <source>
        <dbReference type="EMBL" id="EJD32666.1"/>
    </source>
</evidence>
<evidence type="ECO:0000256" key="1">
    <source>
        <dbReference type="SAM" id="MobiDB-lite"/>
    </source>
</evidence>
<protein>
    <submittedName>
        <fullName evidence="2">Uncharacterized protein</fullName>
    </submittedName>
</protein>
<keyword evidence="3" id="KW-1185">Reference proteome</keyword>
<organism evidence="2 3">
    <name type="scientific">Auricularia subglabra (strain TFB-10046 / SS5)</name>
    <name type="common">White-rot fungus</name>
    <name type="synonym">Auricularia delicata (strain TFB10046)</name>
    <dbReference type="NCBI Taxonomy" id="717982"/>
    <lineage>
        <taxon>Eukaryota</taxon>
        <taxon>Fungi</taxon>
        <taxon>Dikarya</taxon>
        <taxon>Basidiomycota</taxon>
        <taxon>Agaricomycotina</taxon>
        <taxon>Agaricomycetes</taxon>
        <taxon>Auriculariales</taxon>
        <taxon>Auriculariaceae</taxon>
        <taxon>Auricularia</taxon>
    </lineage>
</organism>
<feature type="region of interest" description="Disordered" evidence="1">
    <location>
        <begin position="28"/>
        <end position="52"/>
    </location>
</feature>
<dbReference type="InParanoid" id="J0L8J0"/>